<evidence type="ECO:0000313" key="2">
    <source>
        <dbReference type="Proteomes" id="UP000322234"/>
    </source>
</evidence>
<dbReference type="EMBL" id="VBQZ03000014">
    <property type="protein sequence ID" value="MXQ82844.1"/>
    <property type="molecule type" value="Genomic_DNA"/>
</dbReference>
<dbReference type="AlphaFoldDB" id="A0A6B0R4T0"/>
<keyword evidence="2" id="KW-1185">Reference proteome</keyword>
<sequence length="154" mass="17154">MPRAAARQESNQAELSLTIGLIENILTSNKTKDWIVALETFESEMEHTFSWKDLTLSVWKPTFLPTPTCLASTPSKDFVLALEAEAVSPLQGFQENLDLSPVPTTLIFKKWVLFCTVFQANVMSILCKRLQPVVHMEDPSVAAALSWVVTQPSC</sequence>
<name>A0A6B0R4T0_9CETA</name>
<comment type="caution">
    <text evidence="1">The sequence shown here is derived from an EMBL/GenBank/DDBJ whole genome shotgun (WGS) entry which is preliminary data.</text>
</comment>
<protein>
    <submittedName>
        <fullName evidence="1">Uncharacterized protein</fullName>
    </submittedName>
</protein>
<reference evidence="1" key="1">
    <citation type="submission" date="2019-10" db="EMBL/GenBank/DDBJ databases">
        <title>The sequence and de novo assembly of the wild yak genome.</title>
        <authorList>
            <person name="Liu Y."/>
        </authorList>
    </citation>
    <scope>NUCLEOTIDE SEQUENCE [LARGE SCALE GENOMIC DNA]</scope>
    <source>
        <strain evidence="1">WY2019</strain>
    </source>
</reference>
<accession>A0A6B0R4T0</accession>
<evidence type="ECO:0000313" key="1">
    <source>
        <dbReference type="EMBL" id="MXQ82844.1"/>
    </source>
</evidence>
<organism evidence="1 2">
    <name type="scientific">Bos mutus</name>
    <name type="common">wild yak</name>
    <dbReference type="NCBI Taxonomy" id="72004"/>
    <lineage>
        <taxon>Eukaryota</taxon>
        <taxon>Metazoa</taxon>
        <taxon>Chordata</taxon>
        <taxon>Craniata</taxon>
        <taxon>Vertebrata</taxon>
        <taxon>Euteleostomi</taxon>
        <taxon>Mammalia</taxon>
        <taxon>Eutheria</taxon>
        <taxon>Laurasiatheria</taxon>
        <taxon>Artiodactyla</taxon>
        <taxon>Ruminantia</taxon>
        <taxon>Pecora</taxon>
        <taxon>Bovidae</taxon>
        <taxon>Bovinae</taxon>
        <taxon>Bos</taxon>
    </lineage>
</organism>
<proteinExistence type="predicted"/>
<dbReference type="Proteomes" id="UP000322234">
    <property type="component" value="Unassembled WGS sequence"/>
</dbReference>
<gene>
    <name evidence="1" type="ORF">E5288_WYG022577</name>
</gene>